<evidence type="ECO:0000313" key="2">
    <source>
        <dbReference type="EMBL" id="KRT14439.1"/>
    </source>
</evidence>
<accession>A0A0T5VKQ7</accession>
<keyword evidence="1" id="KW-0472">Membrane</keyword>
<dbReference type="Proteomes" id="UP000051950">
    <property type="component" value="Unassembled WGS sequence"/>
</dbReference>
<comment type="caution">
    <text evidence="2">The sequence shown here is derived from an EMBL/GenBank/DDBJ whole genome shotgun (WGS) entry which is preliminary data.</text>
</comment>
<organism evidence="2 3">
    <name type="scientific">Pedobacter ginsenosidimutans</name>
    <dbReference type="NCBI Taxonomy" id="687842"/>
    <lineage>
        <taxon>Bacteria</taxon>
        <taxon>Pseudomonadati</taxon>
        <taxon>Bacteroidota</taxon>
        <taxon>Sphingobacteriia</taxon>
        <taxon>Sphingobacteriales</taxon>
        <taxon>Sphingobacteriaceae</taxon>
        <taxon>Pedobacter</taxon>
    </lineage>
</organism>
<gene>
    <name evidence="2" type="ORF">ASU31_19285</name>
</gene>
<reference evidence="2 3" key="1">
    <citation type="submission" date="2015-11" db="EMBL/GenBank/DDBJ databases">
        <title>Sequence of Pedobacter ginsenosidimutans.</title>
        <authorList>
            <person name="Carson E."/>
            <person name="Keyser V."/>
            <person name="Newman J."/>
            <person name="Miller J."/>
        </authorList>
    </citation>
    <scope>NUCLEOTIDE SEQUENCE [LARGE SCALE GENOMIC DNA]</scope>
    <source>
        <strain evidence="2 3">KACC 14530</strain>
    </source>
</reference>
<feature type="transmembrane region" description="Helical" evidence="1">
    <location>
        <begin position="21"/>
        <end position="43"/>
    </location>
</feature>
<evidence type="ECO:0008006" key="4">
    <source>
        <dbReference type="Google" id="ProtNLM"/>
    </source>
</evidence>
<name>A0A0T5VKQ7_9SPHI</name>
<dbReference type="STRING" id="687842.ASU31_19285"/>
<sequence length="87" mass="9591">MKNNKLSELSLTELNKQKKQLSGLLIGSAVVMLLLFAALLYLIIKRQNFVLLAVIPGCMLAWLPVAIKLSQLNAEIKLRGSDVNSNL</sequence>
<evidence type="ECO:0000256" key="1">
    <source>
        <dbReference type="SAM" id="Phobius"/>
    </source>
</evidence>
<protein>
    <recommendedName>
        <fullName evidence="4">Redox-active disulfide protein 2</fullName>
    </recommendedName>
</protein>
<feature type="transmembrane region" description="Helical" evidence="1">
    <location>
        <begin position="49"/>
        <end position="69"/>
    </location>
</feature>
<dbReference type="RefSeq" id="WP_057933910.1">
    <property type="nucleotide sequence ID" value="NZ_LMZQ01000018.1"/>
</dbReference>
<keyword evidence="3" id="KW-1185">Reference proteome</keyword>
<evidence type="ECO:0000313" key="3">
    <source>
        <dbReference type="Proteomes" id="UP000051950"/>
    </source>
</evidence>
<keyword evidence="1" id="KW-1133">Transmembrane helix</keyword>
<dbReference type="EMBL" id="LMZQ01000018">
    <property type="protein sequence ID" value="KRT14439.1"/>
    <property type="molecule type" value="Genomic_DNA"/>
</dbReference>
<dbReference type="OrthoDB" id="771226at2"/>
<dbReference type="AlphaFoldDB" id="A0A0T5VKQ7"/>
<proteinExistence type="predicted"/>
<keyword evidence="1" id="KW-0812">Transmembrane</keyword>